<dbReference type="InParanoid" id="Q5KIX4"/>
<dbReference type="Proteomes" id="UP000002149">
    <property type="component" value="Chromosome 4"/>
</dbReference>
<sequence>MAPLPFHLSTVLRPLSPSLATVRLKSNVFALVLFSLRNLFPPFRAVRSLVLQACDAAQGRFGREKSFGEIGLGLGEALITLVLVWNIVEAIVALQYPSTYVPPQPKGMELTPSKVSSPLTRSYTPHPSTPPQPLSRQVYRPSPSSLNQPAQTAVQQTPSGPSHAAARTALSNSTSTSLSSSTAKILNLPPTESPSSGLFYERGQGRSPQGTAGINGATNMGGDFVLVDRDEKEWVDNVWKGVKGKGGRVGL</sequence>
<dbReference type="GeneID" id="3256861"/>
<protein>
    <submittedName>
        <fullName evidence="2">Uncharacterized protein</fullName>
    </submittedName>
</protein>
<feature type="compositionally biased region" description="Polar residues" evidence="1">
    <location>
        <begin position="142"/>
        <end position="160"/>
    </location>
</feature>
<organism evidence="2 3">
    <name type="scientific">Cryptococcus deneoformans (strain JEC21 / ATCC MYA-565)</name>
    <name type="common">Cryptococcus neoformans var. neoformans serotype D</name>
    <dbReference type="NCBI Taxonomy" id="214684"/>
    <lineage>
        <taxon>Eukaryota</taxon>
        <taxon>Fungi</taxon>
        <taxon>Dikarya</taxon>
        <taxon>Basidiomycota</taxon>
        <taxon>Agaricomycotina</taxon>
        <taxon>Tremellomycetes</taxon>
        <taxon>Tremellales</taxon>
        <taxon>Cryptococcaceae</taxon>
        <taxon>Cryptococcus</taxon>
        <taxon>Cryptococcus neoformans species complex</taxon>
    </lineage>
</organism>
<dbReference type="AlphaFoldDB" id="Q5KIX4"/>
<feature type="compositionally biased region" description="Polar residues" evidence="1">
    <location>
        <begin position="113"/>
        <end position="126"/>
    </location>
</feature>
<name>Q5KIX4_CRYD1</name>
<dbReference type="KEGG" id="cne:CND01420"/>
<proteinExistence type="predicted"/>
<evidence type="ECO:0000313" key="3">
    <source>
        <dbReference type="Proteomes" id="UP000002149"/>
    </source>
</evidence>
<evidence type="ECO:0000313" key="2">
    <source>
        <dbReference type="EMBL" id="AAW42981.2"/>
    </source>
</evidence>
<gene>
    <name evidence="2" type="ordered locus">CND01420</name>
</gene>
<reference evidence="2 3" key="1">
    <citation type="journal article" date="2005" name="Science">
        <title>The genome of the basidiomycetous yeast and human pathogen Cryptococcus neoformans.</title>
        <authorList>
            <person name="Loftus B.J."/>
            <person name="Fung E."/>
            <person name="Roncaglia P."/>
            <person name="Rowley D."/>
            <person name="Amedeo P."/>
            <person name="Bruno D."/>
            <person name="Vamathevan J."/>
            <person name="Miranda M."/>
            <person name="Anderson I.J."/>
            <person name="Fraser J.A."/>
            <person name="Allen J.E."/>
            <person name="Bosdet I.E."/>
            <person name="Brent M.R."/>
            <person name="Chiu R."/>
            <person name="Doering T.L."/>
            <person name="Donlin M.J."/>
            <person name="D'Souza C.A."/>
            <person name="Fox D.S."/>
            <person name="Grinberg V."/>
            <person name="Fu J."/>
            <person name="Fukushima M."/>
            <person name="Haas B.J."/>
            <person name="Huang J.C."/>
            <person name="Janbon G."/>
            <person name="Jones S.J."/>
            <person name="Koo H.L."/>
            <person name="Krzywinski M.I."/>
            <person name="Kwon-Chung J.K."/>
            <person name="Lengeler K.B."/>
            <person name="Maiti R."/>
            <person name="Marra M.A."/>
            <person name="Marra R.E."/>
            <person name="Mathewson C.A."/>
            <person name="Mitchell T.G."/>
            <person name="Pertea M."/>
            <person name="Riggs F.R."/>
            <person name="Salzberg S.L."/>
            <person name="Schein J.E."/>
            <person name="Shvartsbeyn A."/>
            <person name="Shin H."/>
            <person name="Shumway M."/>
            <person name="Specht C.A."/>
            <person name="Suh B.B."/>
            <person name="Tenney A."/>
            <person name="Utterback T.R."/>
            <person name="Wickes B.L."/>
            <person name="Wortman J.R."/>
            <person name="Wye N.H."/>
            <person name="Kronstad J.W."/>
            <person name="Lodge J.K."/>
            <person name="Heitman J."/>
            <person name="Davis R.W."/>
            <person name="Fraser C.M."/>
            <person name="Hyman R.W."/>
        </authorList>
    </citation>
    <scope>NUCLEOTIDE SEQUENCE [LARGE SCALE GENOMIC DNA]</scope>
    <source>
        <strain evidence="3">JEC21 / ATCC MYA-565</strain>
    </source>
</reference>
<feature type="compositionally biased region" description="Polar residues" evidence="1">
    <location>
        <begin position="206"/>
        <end position="218"/>
    </location>
</feature>
<dbReference type="EMBL" id="AE017344">
    <property type="protein sequence ID" value="AAW42981.2"/>
    <property type="molecule type" value="Genomic_DNA"/>
</dbReference>
<dbReference type="VEuPathDB" id="FungiDB:CND01420"/>
<dbReference type="HOGENOM" id="CLU_132181_0_0_1"/>
<feature type="region of interest" description="Disordered" evidence="1">
    <location>
        <begin position="103"/>
        <end position="218"/>
    </location>
</feature>
<dbReference type="OrthoDB" id="2595605at2759"/>
<dbReference type="PaxDb" id="214684-Q5KIX4"/>
<evidence type="ECO:0000256" key="1">
    <source>
        <dbReference type="SAM" id="MobiDB-lite"/>
    </source>
</evidence>
<feature type="compositionally biased region" description="Low complexity" evidence="1">
    <location>
        <begin position="164"/>
        <end position="183"/>
    </location>
</feature>
<keyword evidence="3" id="KW-1185">Reference proteome</keyword>
<dbReference type="RefSeq" id="XP_024512682.1">
    <property type="nucleotide sequence ID" value="XM_024656969.1"/>
</dbReference>
<accession>Q5KIX4</accession>